<evidence type="ECO:0000313" key="1">
    <source>
        <dbReference type="EMBL" id="SMX31881.1"/>
    </source>
</evidence>
<evidence type="ECO:0000313" key="2">
    <source>
        <dbReference type="Proteomes" id="UP000202922"/>
    </source>
</evidence>
<dbReference type="EMBL" id="FXYE01000001">
    <property type="protein sequence ID" value="SMX31881.1"/>
    <property type="molecule type" value="Genomic_DNA"/>
</dbReference>
<name>A0A238JMK7_9RHOB</name>
<reference evidence="2" key="1">
    <citation type="submission" date="2017-05" db="EMBL/GenBank/DDBJ databases">
        <authorList>
            <person name="Rodrigo-Torres L."/>
            <person name="Arahal R. D."/>
            <person name="Lucena T."/>
        </authorList>
    </citation>
    <scope>NUCLEOTIDE SEQUENCE [LARGE SCALE GENOMIC DNA]</scope>
    <source>
        <strain evidence="2">CECT 8621</strain>
    </source>
</reference>
<keyword evidence="2" id="KW-1185">Reference proteome</keyword>
<gene>
    <name evidence="1" type="ORF">COL8621_00637</name>
</gene>
<organism evidence="1 2">
    <name type="scientific">Actibacterium lipolyticum</name>
    <dbReference type="NCBI Taxonomy" id="1524263"/>
    <lineage>
        <taxon>Bacteria</taxon>
        <taxon>Pseudomonadati</taxon>
        <taxon>Pseudomonadota</taxon>
        <taxon>Alphaproteobacteria</taxon>
        <taxon>Rhodobacterales</taxon>
        <taxon>Roseobacteraceae</taxon>
        <taxon>Actibacterium</taxon>
    </lineage>
</organism>
<dbReference type="AlphaFoldDB" id="A0A238JMK7"/>
<dbReference type="Proteomes" id="UP000202922">
    <property type="component" value="Unassembled WGS sequence"/>
</dbReference>
<proteinExistence type="predicted"/>
<protein>
    <submittedName>
        <fullName evidence="1">Uncharacterized protein</fullName>
    </submittedName>
</protein>
<accession>A0A238JMK7</accession>
<sequence>MDSLIGSWVDQQEGDRFHLSPLLSDYAAKTLSNEYKETIQNAIAVSLTKGRSLDVSDMNAALLAAWSGQNTAVIAKICMAIFGAEHDELEIIAPHMSMFTLFRTDTSAYPSEPAISQMFRAAQLILLNQESDRGQQFSDALKCFEREALEVEDSSIRTSMSMLAYSKILLQTSKAGLGIGFLELISKLNKILENKDNTLPSEMVEHLAIPGSEGVEAIAFMFLNQSNRISKIRDLLAVFDYLDRSPPALREKLLRAFHHDDFEIDMLVNSAWLREHDADTIDASNHVPIFARLEEYATSWGQAELAICCRKLQAIILDEYGSDKDGALALLDEGLQRYGSTNSELVRAKAKVLYRSDDHKGSLELSKTLIEGDATLSEVEKAFLGRDAGISAENERDFEAARRYYLYGSAAAEKSDLPDMAVMGVGLLADAAIASWHAGDRKTCLQDFVAVLTKMQSFEPDKSQRAARCYAIAIHAIIWLYHDATGKKFFLDGGVEAKIFPGCVSNPDPSNHVTSWPRLPIDMAWYMLAKAENNALLSVGITENLDNFLPNGPLVEGQMLLISAKMYNAFTRLDRTLFVEALGDQIAYYAYAQARGADSINNVAQFNYSRIPIASKEQQISLSDVAEQFVLLYSANCIFKDMADEVTLFVQEVFRSSKFTVRPELLNRLQCDGSSEDFYMQTAKNVFLESRVLTGEAQGTPAQVFELSFKVIQIAEASGNTELFSGTLLPWLRQRWTFCWDRQRFLLSDPSLHGEAISTAFEREGISTKTKVVRVLSSILPTLGLGNQNELREILEKLLRP</sequence>